<feature type="chain" id="PRO_5040459184" evidence="2">
    <location>
        <begin position="27"/>
        <end position="204"/>
    </location>
</feature>
<dbReference type="AlphaFoldDB" id="A0A9N6YK61"/>
<feature type="region of interest" description="Disordered" evidence="1">
    <location>
        <begin position="59"/>
        <end position="204"/>
    </location>
</feature>
<dbReference type="EMBL" id="BK061381">
    <property type="protein sequence ID" value="DBA07033.1"/>
    <property type="molecule type" value="mRNA"/>
</dbReference>
<reference evidence="3" key="1">
    <citation type="journal article" date="2023" name="PLoS ONE">
        <title>Identification of GC-rich LAT genes in birds.</title>
        <authorList>
            <person name="Janusova S."/>
            <person name="Krchlikova V."/>
            <person name="Hron T."/>
            <person name="Elleder D."/>
            <person name="Stepanek O."/>
        </authorList>
    </citation>
    <scope>NUCLEOTIDE SEQUENCE</scope>
</reference>
<evidence type="ECO:0000256" key="2">
    <source>
        <dbReference type="SAM" id="SignalP"/>
    </source>
</evidence>
<accession>A0A9N6YK61</accession>
<keyword evidence="2" id="KW-0732">Signal</keyword>
<organism evidence="3">
    <name type="scientific">Anser cygnoides</name>
    <name type="common">Swan goose</name>
    <dbReference type="NCBI Taxonomy" id="8845"/>
    <lineage>
        <taxon>Eukaryota</taxon>
        <taxon>Metazoa</taxon>
        <taxon>Chordata</taxon>
        <taxon>Craniata</taxon>
        <taxon>Vertebrata</taxon>
        <taxon>Euteleostomi</taxon>
        <taxon>Archelosauria</taxon>
        <taxon>Archosauria</taxon>
        <taxon>Dinosauria</taxon>
        <taxon>Saurischia</taxon>
        <taxon>Theropoda</taxon>
        <taxon>Coelurosauria</taxon>
        <taxon>Aves</taxon>
        <taxon>Neognathae</taxon>
        <taxon>Galloanserae</taxon>
        <taxon>Anseriformes</taxon>
        <taxon>Anatidae</taxon>
        <taxon>Anserinae</taxon>
        <taxon>Anser</taxon>
    </lineage>
</organism>
<proteinExistence type="evidence at transcript level"/>
<feature type="signal peptide" evidence="2">
    <location>
        <begin position="1"/>
        <end position="26"/>
    </location>
</feature>
<feature type="compositionally biased region" description="Basic and acidic residues" evidence="1">
    <location>
        <begin position="138"/>
        <end position="148"/>
    </location>
</feature>
<feature type="compositionally biased region" description="Pro residues" evidence="1">
    <location>
        <begin position="67"/>
        <end position="85"/>
    </location>
</feature>
<evidence type="ECO:0000313" key="3">
    <source>
        <dbReference type="EMBL" id="DBA07033.1"/>
    </source>
</evidence>
<evidence type="ECO:0000256" key="1">
    <source>
        <dbReference type="SAM" id="MobiDB-lite"/>
    </source>
</evidence>
<gene>
    <name evidence="3" type="primary">LAT</name>
</gene>
<name>A0A9N6YK61_ANSCY</name>
<protein>
    <submittedName>
        <fullName evidence="3">Linker for activation of T cells</fullName>
    </submittedName>
</protein>
<sequence length="204" mass="21983">MEAPCPPGALWGLALLPPALLLAALCARCRRRHNAQIDDECKPPQPVPSSSFVVIAPFRCSSHAPPQQRPPAVEPHLPLPSPQPPQQRRVSAARPEPDRAPTPPAPDDDYSNELYATGYVEVLPDPQEEARGGSPQGRDSDSAARQGEEYENVPDGSRRSLDDSLEYINVPAAGSSPASRYASDRESEGDGPDYENVARTSPHP</sequence>